<dbReference type="SUPFAM" id="SSF47672">
    <property type="entry name" value="Transferrin receptor-like dimerisation domain"/>
    <property type="match status" value="1"/>
</dbReference>
<dbReference type="InterPro" id="IPR036757">
    <property type="entry name" value="TFR-like_dimer_dom_sf"/>
</dbReference>
<evidence type="ECO:0000256" key="2">
    <source>
        <dbReference type="SAM" id="Phobius"/>
    </source>
</evidence>
<dbReference type="GeneID" id="34528025"/>
<keyword evidence="2" id="KW-0472">Membrane</keyword>
<accession>J7RBK9</accession>
<dbReference type="SUPFAM" id="SSF53187">
    <property type="entry name" value="Zn-dependent exopeptidases"/>
    <property type="match status" value="1"/>
</dbReference>
<name>J7RBK9_HUIN7</name>
<dbReference type="Gene3D" id="1.20.930.40">
    <property type="entry name" value="Transferrin receptor-like, dimerisation domain"/>
    <property type="match status" value="1"/>
</dbReference>
<dbReference type="OMA" id="RIIDPIY"/>
<dbReference type="EMBL" id="HE978323">
    <property type="protein sequence ID" value="CCK72270.1"/>
    <property type="molecule type" value="Genomic_DNA"/>
</dbReference>
<dbReference type="SUPFAM" id="SSF52025">
    <property type="entry name" value="PA domain"/>
    <property type="match status" value="1"/>
</dbReference>
<dbReference type="InterPro" id="IPR007365">
    <property type="entry name" value="TFR-like_dimer_dom"/>
</dbReference>
<dbReference type="HOGENOM" id="CLU_005688_1_1_1"/>
<dbReference type="PANTHER" id="PTHR10404">
    <property type="entry name" value="N-ACETYLATED-ALPHA-LINKED ACIDIC DIPEPTIDASE"/>
    <property type="match status" value="1"/>
</dbReference>
<feature type="transmembrane region" description="Helical" evidence="2">
    <location>
        <begin position="147"/>
        <end position="166"/>
    </location>
</feature>
<dbReference type="InterPro" id="IPR039373">
    <property type="entry name" value="Peptidase_M28B"/>
</dbReference>
<evidence type="ECO:0000259" key="3">
    <source>
        <dbReference type="Pfam" id="PF04253"/>
    </source>
</evidence>
<evidence type="ECO:0000313" key="5">
    <source>
        <dbReference type="Proteomes" id="UP000006310"/>
    </source>
</evidence>
<dbReference type="GO" id="GO:0004180">
    <property type="term" value="F:carboxypeptidase activity"/>
    <property type="evidence" value="ECO:0007669"/>
    <property type="project" value="TreeGrafter"/>
</dbReference>
<dbReference type="PANTHER" id="PTHR10404:SF72">
    <property type="entry name" value="ZINC METALLOPROTEASE TRE2-RELATED"/>
    <property type="match status" value="1"/>
</dbReference>
<dbReference type="Gene3D" id="3.40.630.10">
    <property type="entry name" value="Zn peptidases"/>
    <property type="match status" value="1"/>
</dbReference>
<protein>
    <recommendedName>
        <fullName evidence="3">Transferrin receptor-like dimerisation domain-containing protein</fullName>
    </recommendedName>
</protein>
<dbReference type="OrthoDB" id="5841748at2759"/>
<dbReference type="eggNOG" id="KOG2195">
    <property type="taxonomic scope" value="Eukaryota"/>
</dbReference>
<dbReference type="KEGG" id="kng:KNAG_0J01890"/>
<dbReference type="RefSeq" id="XP_022466515.1">
    <property type="nucleotide sequence ID" value="XM_022610194.1"/>
</dbReference>
<feature type="region of interest" description="Disordered" evidence="1">
    <location>
        <begin position="23"/>
        <end position="50"/>
    </location>
</feature>
<proteinExistence type="predicted"/>
<dbReference type="AlphaFoldDB" id="J7RBK9"/>
<dbReference type="InterPro" id="IPR046450">
    <property type="entry name" value="PA_dom_sf"/>
</dbReference>
<keyword evidence="2" id="KW-1133">Transmembrane helix</keyword>
<feature type="domain" description="Transferrin receptor-like dimerisation" evidence="3">
    <location>
        <begin position="678"/>
        <end position="804"/>
    </location>
</feature>
<dbReference type="Pfam" id="PF04253">
    <property type="entry name" value="TFR_dimer"/>
    <property type="match status" value="1"/>
</dbReference>
<sequence length="815" mass="91389">MRFQIPSFGRGYKSVAREDVETSAASGTLSGGDDVLEEASSSGAQDVGLLPGGEIPVDPPMYDGSGSVPGSVPFEQMDVEDVPLEGQSTLTSMSGKVGRLIDNLNINVIRPVRQKVMDPLAQLLVVVDERTDFYLNKIGNPIILRRFFYIIFMSTIAWVVMASGFLPNNHASRFGGMFSDHEMLLQYARQTMDFSKLERDLEYVSSIPHMSGTKGDTAIMNYLEESMDANGVKVIKQFQYKAYSNYPKDIALSIKLANGDIVDLQLSTENFSPLTANGALENVNIVYGDKGLKAQLEDLKSQGLLDSEFVIMLKYSTFPNEQILLAEQYGAKGVLFMTGKHGDNGDLVQAKPASYPQFSTGDILTPGYNGPLTDEIDINQAKTVPRIPVVPLSYNQGNKILEQLTDKGIKYSDGTFSGQSDDVKANLKVVTAVRERQPVYDVIGKIEGREQTDKAIIIGASRNSNNHGARYPGFGTAMLLSLVEICQEMKYKYNWKPLRNIYFISFGGSEFNFAGATELMEERMTALRDETYSLIDISQLGIWDDTKQLNVQTHPLLHDLFKNELPKMEFDVNVEHVQQYGDWIPYMANGIPVTVLSHPQIKSRQLPVETAEDTFSSIQDMIRDGEKGEMAQDLLLYVFNAILKLSDNAYIQFDIADYISIVEGALNKLKEEVGDRLNTKPFFFGISTWKRIGIEWDNWVKAWSHLVIVQEDGIEPSLVSVHRWTWNRKLSNVGRRQLSLAGFPYDRSFYKNILFSPTFWTGDASNGRWIFPSVRDAIDRQDWATAQEQLNIAAKVLKQSAEYFIEENDGSISFR</sequence>
<dbReference type="Gene3D" id="3.50.30.30">
    <property type="match status" value="1"/>
</dbReference>
<organism evidence="4 5">
    <name type="scientific">Huiozyma naganishii (strain ATCC MYA-139 / BCRC 22969 / CBS 8797 / KCTC 17520 / NBRC 10181 / NCYC 3082 / Yp74L-3)</name>
    <name type="common">Yeast</name>
    <name type="synonym">Kazachstania naganishii</name>
    <dbReference type="NCBI Taxonomy" id="1071383"/>
    <lineage>
        <taxon>Eukaryota</taxon>
        <taxon>Fungi</taxon>
        <taxon>Dikarya</taxon>
        <taxon>Ascomycota</taxon>
        <taxon>Saccharomycotina</taxon>
        <taxon>Saccharomycetes</taxon>
        <taxon>Saccharomycetales</taxon>
        <taxon>Saccharomycetaceae</taxon>
        <taxon>Huiozyma</taxon>
    </lineage>
</organism>
<reference evidence="5" key="2">
    <citation type="submission" date="2012-08" db="EMBL/GenBank/DDBJ databases">
        <title>Genome sequence of Kazachstania naganishii.</title>
        <authorList>
            <person name="Gordon J.L."/>
            <person name="Armisen D."/>
            <person name="Proux-Wera E."/>
            <person name="OhEigeartaigh S.S."/>
            <person name="Byrne K.P."/>
            <person name="Wolfe K.H."/>
        </authorList>
    </citation>
    <scope>NUCLEOTIDE SEQUENCE [LARGE SCALE GENOMIC DNA]</scope>
    <source>
        <strain evidence="5">ATCC MYA-139 / BCRC 22969 / CBS 8797 / CCRC 22969 / KCTC 17520 / NBRC 10181 / NCYC 3082</strain>
    </source>
</reference>
<keyword evidence="2" id="KW-0812">Transmembrane</keyword>
<dbReference type="Proteomes" id="UP000006310">
    <property type="component" value="Chromosome 10"/>
</dbReference>
<keyword evidence="5" id="KW-1185">Reference proteome</keyword>
<reference evidence="4 5" key="1">
    <citation type="journal article" date="2011" name="Proc. Natl. Acad. Sci. U.S.A.">
        <title>Evolutionary erosion of yeast sex chromosomes by mating-type switching accidents.</title>
        <authorList>
            <person name="Gordon J.L."/>
            <person name="Armisen D."/>
            <person name="Proux-Wera E."/>
            <person name="Oheigeartaigh S.S."/>
            <person name="Byrne K.P."/>
            <person name="Wolfe K.H."/>
        </authorList>
    </citation>
    <scope>NUCLEOTIDE SEQUENCE [LARGE SCALE GENOMIC DNA]</scope>
    <source>
        <strain evidence="5">ATCC MYA-139 / BCRC 22969 / CBS 8797 / CCRC 22969 / KCTC 17520 / NBRC 10181 / NCYC 3082</strain>
    </source>
</reference>
<gene>
    <name evidence="4" type="primary">KNAG0J01890</name>
    <name evidence="4" type="ordered locus">KNAG_0J01890</name>
</gene>
<evidence type="ECO:0000256" key="1">
    <source>
        <dbReference type="SAM" id="MobiDB-lite"/>
    </source>
</evidence>
<evidence type="ECO:0000313" key="4">
    <source>
        <dbReference type="EMBL" id="CCK72270.1"/>
    </source>
</evidence>
<dbReference type="CDD" id="cd03874">
    <property type="entry name" value="M28_PMSA_TfR_like"/>
    <property type="match status" value="1"/>
</dbReference>